<comment type="caution">
    <text evidence="3">The sequence shown here is derived from an EMBL/GenBank/DDBJ whole genome shotgun (WGS) entry which is preliminary data.</text>
</comment>
<dbReference type="OrthoDB" id="10043419at2759"/>
<name>A0A816ACW7_ADIRI</name>
<reference evidence="3" key="1">
    <citation type="submission" date="2021-02" db="EMBL/GenBank/DDBJ databases">
        <authorList>
            <person name="Nowell W R."/>
        </authorList>
    </citation>
    <scope>NUCLEOTIDE SEQUENCE</scope>
</reference>
<proteinExistence type="predicted"/>
<evidence type="ECO:0000256" key="1">
    <source>
        <dbReference type="SAM" id="Phobius"/>
    </source>
</evidence>
<feature type="transmembrane region" description="Helical" evidence="1">
    <location>
        <begin position="12"/>
        <end position="36"/>
    </location>
</feature>
<dbReference type="EMBL" id="CAJNOJ010000209">
    <property type="protein sequence ID" value="CAF1292724.1"/>
    <property type="molecule type" value="Genomic_DNA"/>
</dbReference>
<keyword evidence="1" id="KW-1133">Transmembrane helix</keyword>
<feature type="transmembrane region" description="Helical" evidence="1">
    <location>
        <begin position="138"/>
        <end position="161"/>
    </location>
</feature>
<evidence type="ECO:0000313" key="2">
    <source>
        <dbReference type="EMBL" id="CAF1292724.1"/>
    </source>
</evidence>
<dbReference type="AlphaFoldDB" id="A0A816ACW7"/>
<dbReference type="EMBL" id="CAJNOR010006486">
    <property type="protein sequence ID" value="CAF1596437.1"/>
    <property type="molecule type" value="Genomic_DNA"/>
</dbReference>
<keyword evidence="4" id="KW-1185">Reference proteome</keyword>
<evidence type="ECO:0000313" key="4">
    <source>
        <dbReference type="Proteomes" id="UP000663828"/>
    </source>
</evidence>
<sequence length="188" mass="21697">MNRPCIYAILHWATVCLVLLLIPGLIWGGIGALSYLRHRNARNNYVSTACQVVNYAQLEHYCVDCTLFHCTTHRCFDEQILVTYVVNNKSYESYVITKESRIARRKKLQKGVDHDCYYHKKDVGLAIFDLPDHESPLIVMYIITGTICLLIFVIITTFLYVQIQAFTTRNHGGKKQARVDEEDLLYCS</sequence>
<protein>
    <submittedName>
        <fullName evidence="3">Uncharacterized protein</fullName>
    </submittedName>
</protein>
<keyword evidence="1" id="KW-0472">Membrane</keyword>
<accession>A0A816ACW7</accession>
<organism evidence="3 4">
    <name type="scientific">Adineta ricciae</name>
    <name type="common">Rotifer</name>
    <dbReference type="NCBI Taxonomy" id="249248"/>
    <lineage>
        <taxon>Eukaryota</taxon>
        <taxon>Metazoa</taxon>
        <taxon>Spiralia</taxon>
        <taxon>Gnathifera</taxon>
        <taxon>Rotifera</taxon>
        <taxon>Eurotatoria</taxon>
        <taxon>Bdelloidea</taxon>
        <taxon>Adinetida</taxon>
        <taxon>Adinetidae</taxon>
        <taxon>Adineta</taxon>
    </lineage>
</organism>
<keyword evidence="1" id="KW-0812">Transmembrane</keyword>
<gene>
    <name evidence="2" type="ORF">EDS130_LOCUS30176</name>
    <name evidence="3" type="ORF">XAT740_LOCUS47163</name>
</gene>
<dbReference type="Proteomes" id="UP000663852">
    <property type="component" value="Unassembled WGS sequence"/>
</dbReference>
<dbReference type="Proteomes" id="UP000663828">
    <property type="component" value="Unassembled WGS sequence"/>
</dbReference>
<evidence type="ECO:0000313" key="3">
    <source>
        <dbReference type="EMBL" id="CAF1596437.1"/>
    </source>
</evidence>